<dbReference type="GO" id="GO:0008654">
    <property type="term" value="P:phospholipid biosynthetic process"/>
    <property type="evidence" value="ECO:0007669"/>
    <property type="project" value="UniProtKB-KW"/>
</dbReference>
<dbReference type="GO" id="GO:0005886">
    <property type="term" value="C:plasma membrane"/>
    <property type="evidence" value="ECO:0007669"/>
    <property type="project" value="UniProtKB-SubCell"/>
</dbReference>
<evidence type="ECO:0000256" key="9">
    <source>
        <dbReference type="ARBA" id="ARBA00022516"/>
    </source>
</evidence>
<dbReference type="InterPro" id="IPR036265">
    <property type="entry name" value="HIT-like_sf"/>
</dbReference>
<dbReference type="EMBL" id="BSPL01000031">
    <property type="protein sequence ID" value="GLS73844.1"/>
    <property type="molecule type" value="Genomic_DNA"/>
</dbReference>
<accession>A0AA37TH15</accession>
<gene>
    <name evidence="20" type="primary">cdh_3</name>
    <name evidence="20" type="ORF">GCM10007890_58590</name>
</gene>
<dbReference type="SUPFAM" id="SSF54197">
    <property type="entry name" value="HIT-like"/>
    <property type="match status" value="1"/>
</dbReference>
<dbReference type="AlphaFoldDB" id="A0AA37TH15"/>
<dbReference type="GO" id="GO:0008715">
    <property type="term" value="F:CDP-diacylglycerol diphosphatase activity"/>
    <property type="evidence" value="ECO:0007669"/>
    <property type="project" value="UniProtKB-EC"/>
</dbReference>
<keyword evidence="21" id="KW-1185">Reference proteome</keyword>
<evidence type="ECO:0000256" key="17">
    <source>
        <dbReference type="ARBA" id="ARBA00032888"/>
    </source>
</evidence>
<comment type="similarity">
    <text evidence="5">Belongs to the Cdh family.</text>
</comment>
<sequence length="286" mass="30872">MVRGRRAPSIEGPVGVSSFRTGMTTRSLVALVLLAALAIWLALVFVPRLLGSDSTLWRIVHGQCVPHFVRGDGPAPCRAVDLRAGVENGYAVLKDIRGKAQHLLIPTAKIAGIESPELLRPGGANYFAQAWTARSFVEEHLGHPLARWDVSLAVNSQLRRSQGQLHIHIDCVRQDVRDALRRLAPSIGDRWAPLDELLVGRQYRAVRVLGDVLGDTDPFRLLASDDDARSAMGEHSLVVVGADFGDLGPGFVILSGRVTSRIGQASNGEILQDHSCGLNPDPFGAP</sequence>
<dbReference type="PIRSF" id="PIRSF001273">
    <property type="entry name" value="CDH"/>
    <property type="match status" value="1"/>
</dbReference>
<evidence type="ECO:0000256" key="12">
    <source>
        <dbReference type="ARBA" id="ARBA00022989"/>
    </source>
</evidence>
<evidence type="ECO:0000256" key="14">
    <source>
        <dbReference type="ARBA" id="ARBA00023136"/>
    </source>
</evidence>
<keyword evidence="13" id="KW-0443">Lipid metabolism</keyword>
<keyword evidence="15" id="KW-0594">Phospholipid biosynthesis</keyword>
<feature type="transmembrane region" description="Helical" evidence="19">
    <location>
        <begin position="28"/>
        <end position="50"/>
    </location>
</feature>
<evidence type="ECO:0000256" key="3">
    <source>
        <dbReference type="ARBA" id="ARBA00004927"/>
    </source>
</evidence>
<dbReference type="EC" id="3.6.1.26" evidence="6"/>
<reference evidence="21" key="1">
    <citation type="journal article" date="2019" name="Int. J. Syst. Evol. Microbiol.">
        <title>The Global Catalogue of Microorganisms (GCM) 10K type strain sequencing project: providing services to taxonomists for standard genome sequencing and annotation.</title>
        <authorList>
            <consortium name="The Broad Institute Genomics Platform"/>
            <consortium name="The Broad Institute Genome Sequencing Center for Infectious Disease"/>
            <person name="Wu L."/>
            <person name="Ma J."/>
        </authorList>
    </citation>
    <scope>NUCLEOTIDE SEQUENCE [LARGE SCALE GENOMIC DNA]</scope>
    <source>
        <strain evidence="21">NBRC 103632</strain>
    </source>
</reference>
<organism evidence="20 21">
    <name type="scientific">Methylobacterium tardum</name>
    <dbReference type="NCBI Taxonomy" id="374432"/>
    <lineage>
        <taxon>Bacteria</taxon>
        <taxon>Pseudomonadati</taxon>
        <taxon>Pseudomonadota</taxon>
        <taxon>Alphaproteobacteria</taxon>
        <taxon>Hyphomicrobiales</taxon>
        <taxon>Methylobacteriaceae</taxon>
        <taxon>Methylobacterium</taxon>
    </lineage>
</organism>
<keyword evidence="9" id="KW-0444">Lipid biosynthesis</keyword>
<proteinExistence type="inferred from homology"/>
<evidence type="ECO:0000256" key="10">
    <source>
        <dbReference type="ARBA" id="ARBA00022692"/>
    </source>
</evidence>
<dbReference type="Gene3D" id="3.30.428.30">
    <property type="entry name" value="HIT family - CDH-like"/>
    <property type="match status" value="1"/>
</dbReference>
<comment type="pathway">
    <text evidence="3">Phospholipid metabolism; CDP-diacylglycerol degradation; phosphatidate from CDP-diacylglycerol: step 1/1.</text>
</comment>
<keyword evidence="14 19" id="KW-0472">Membrane</keyword>
<evidence type="ECO:0000256" key="18">
    <source>
        <dbReference type="ARBA" id="ARBA00032892"/>
    </source>
</evidence>
<evidence type="ECO:0000256" key="6">
    <source>
        <dbReference type="ARBA" id="ARBA00012375"/>
    </source>
</evidence>
<evidence type="ECO:0000256" key="5">
    <source>
        <dbReference type="ARBA" id="ARBA00006435"/>
    </source>
</evidence>
<comment type="subcellular location">
    <subcellularLocation>
        <location evidence="2">Cell membrane</location>
        <topology evidence="2">Single-pass membrane protein</topology>
    </subcellularLocation>
</comment>
<evidence type="ECO:0000256" key="13">
    <source>
        <dbReference type="ARBA" id="ARBA00023098"/>
    </source>
</evidence>
<evidence type="ECO:0000256" key="4">
    <source>
        <dbReference type="ARBA" id="ARBA00005189"/>
    </source>
</evidence>
<evidence type="ECO:0000256" key="1">
    <source>
        <dbReference type="ARBA" id="ARBA00001007"/>
    </source>
</evidence>
<keyword evidence="11" id="KW-0378">Hydrolase</keyword>
<comment type="catalytic activity">
    <reaction evidence="1">
        <text>a CDP-1,2-diacyl-sn-glycerol + H2O = a 1,2-diacyl-sn-glycero-3-phosphate + CMP + 2 H(+)</text>
        <dbReference type="Rhea" id="RHEA:15221"/>
        <dbReference type="ChEBI" id="CHEBI:15377"/>
        <dbReference type="ChEBI" id="CHEBI:15378"/>
        <dbReference type="ChEBI" id="CHEBI:58332"/>
        <dbReference type="ChEBI" id="CHEBI:58608"/>
        <dbReference type="ChEBI" id="CHEBI:60377"/>
        <dbReference type="EC" id="3.6.1.26"/>
    </reaction>
</comment>
<evidence type="ECO:0000256" key="7">
    <source>
        <dbReference type="ARBA" id="ARBA00019608"/>
    </source>
</evidence>
<keyword evidence="8" id="KW-1003">Cell membrane</keyword>
<keyword evidence="16" id="KW-1208">Phospholipid metabolism</keyword>
<dbReference type="Pfam" id="PF02611">
    <property type="entry name" value="CDH"/>
    <property type="match status" value="1"/>
</dbReference>
<comment type="caution">
    <text evidence="20">The sequence shown here is derived from an EMBL/GenBank/DDBJ whole genome shotgun (WGS) entry which is preliminary data.</text>
</comment>
<evidence type="ECO:0000313" key="20">
    <source>
        <dbReference type="EMBL" id="GLS73844.1"/>
    </source>
</evidence>
<evidence type="ECO:0000256" key="15">
    <source>
        <dbReference type="ARBA" id="ARBA00023209"/>
    </source>
</evidence>
<evidence type="ECO:0000313" key="21">
    <source>
        <dbReference type="Proteomes" id="UP001157440"/>
    </source>
</evidence>
<name>A0AA37TH15_9HYPH</name>
<evidence type="ECO:0000256" key="16">
    <source>
        <dbReference type="ARBA" id="ARBA00023264"/>
    </source>
</evidence>
<evidence type="ECO:0000256" key="11">
    <source>
        <dbReference type="ARBA" id="ARBA00022801"/>
    </source>
</evidence>
<protein>
    <recommendedName>
        <fullName evidence="7">CDP-diacylglycerol pyrophosphatase</fullName>
        <ecNumber evidence="6">3.6.1.26</ecNumber>
    </recommendedName>
    <alternativeName>
        <fullName evidence="17">CDP-diacylglycerol phosphatidylhydrolase</fullName>
    </alternativeName>
    <alternativeName>
        <fullName evidence="18">CDP-diglyceride hydrolase</fullName>
    </alternativeName>
</protein>
<keyword evidence="10 19" id="KW-0812">Transmembrane</keyword>
<evidence type="ECO:0000256" key="2">
    <source>
        <dbReference type="ARBA" id="ARBA00004162"/>
    </source>
</evidence>
<dbReference type="Proteomes" id="UP001157440">
    <property type="component" value="Unassembled WGS sequence"/>
</dbReference>
<keyword evidence="12 19" id="KW-1133">Transmembrane helix</keyword>
<evidence type="ECO:0000256" key="8">
    <source>
        <dbReference type="ARBA" id="ARBA00022475"/>
    </source>
</evidence>
<comment type="pathway">
    <text evidence="4">Lipid metabolism.</text>
</comment>
<evidence type="ECO:0000256" key="19">
    <source>
        <dbReference type="SAM" id="Phobius"/>
    </source>
</evidence>
<dbReference type="InterPro" id="IPR003763">
    <property type="entry name" value="CDP-diacylglyc_Pase"/>
</dbReference>